<feature type="domain" description="Rad60/SUMO-like" evidence="2">
    <location>
        <begin position="122"/>
        <end position="189"/>
    </location>
</feature>
<organism evidence="3 4">
    <name type="scientific">Spinacia oleracea</name>
    <name type="common">Spinach</name>
    <dbReference type="NCBI Taxonomy" id="3562"/>
    <lineage>
        <taxon>Eukaryota</taxon>
        <taxon>Viridiplantae</taxon>
        <taxon>Streptophyta</taxon>
        <taxon>Embryophyta</taxon>
        <taxon>Tracheophyta</taxon>
        <taxon>Spermatophyta</taxon>
        <taxon>Magnoliopsida</taxon>
        <taxon>eudicotyledons</taxon>
        <taxon>Gunneridae</taxon>
        <taxon>Pentapetalae</taxon>
        <taxon>Caryophyllales</taxon>
        <taxon>Chenopodiaceae</taxon>
        <taxon>Chenopodioideae</taxon>
        <taxon>Anserineae</taxon>
        <taxon>Spinacia</taxon>
    </lineage>
</organism>
<dbReference type="Gene3D" id="3.10.20.90">
    <property type="entry name" value="Phosphatidylinositol 3-kinase Catalytic Subunit, Chain A, domain 1"/>
    <property type="match status" value="3"/>
</dbReference>
<dbReference type="GO" id="GO:0016925">
    <property type="term" value="P:protein sumoylation"/>
    <property type="evidence" value="ECO:0000318"/>
    <property type="project" value="GO_Central"/>
</dbReference>
<dbReference type="GO" id="GO:0044389">
    <property type="term" value="F:ubiquitin-like protein ligase binding"/>
    <property type="evidence" value="ECO:0000318"/>
    <property type="project" value="GO_Central"/>
</dbReference>
<dbReference type="GO" id="GO:0005634">
    <property type="term" value="C:nucleus"/>
    <property type="evidence" value="ECO:0000318"/>
    <property type="project" value="GO_Central"/>
</dbReference>
<gene>
    <name evidence="4" type="primary">LOC110791611</name>
</gene>
<feature type="region of interest" description="Disordered" evidence="1">
    <location>
        <begin position="1"/>
        <end position="23"/>
    </location>
</feature>
<feature type="domain" description="Rad60/SUMO-like" evidence="2">
    <location>
        <begin position="44"/>
        <end position="99"/>
    </location>
</feature>
<dbReference type="AlphaFoldDB" id="A0A9R0IN21"/>
<dbReference type="KEGG" id="soe:110791611"/>
<reference evidence="3" key="1">
    <citation type="journal article" date="2021" name="Nat. Commun.">
        <title>Genomic analyses provide insights into spinach domestication and the genetic basis of agronomic traits.</title>
        <authorList>
            <person name="Cai X."/>
            <person name="Sun X."/>
            <person name="Xu C."/>
            <person name="Sun H."/>
            <person name="Wang X."/>
            <person name="Ge C."/>
            <person name="Zhang Z."/>
            <person name="Wang Q."/>
            <person name="Fei Z."/>
            <person name="Jiao C."/>
            <person name="Wang Q."/>
        </authorList>
    </citation>
    <scope>NUCLEOTIDE SEQUENCE [LARGE SCALE GENOMIC DNA]</scope>
    <source>
        <strain evidence="3">cv. Varoflay</strain>
    </source>
</reference>
<accession>A0A9R0IN21</accession>
<name>A0A9R0IN21_SPIOL</name>
<sequence>MGDSFAESGPVWRNEEDEEEKSKKIRIRVKWSKDEDLDDQGEGKKKEGEEVHFNVDNDIPLRWLMIRYCDTVGADFDRTRFEFKGACLRETDTPLHLSMLPSEVICAYTFHFVRRSVNYATICIRVHREKDTFLRVRRTAPLRPQLIRGLSDVGLLEEGSVCFVFTGTRLNDDYTADGLDIEDGDIIDAFNFDESSSSLSIIKSRIALKVINDETSKHLMFQLKRSTHLSVLMNKYRKMEGLDENAAFFHGERRLMGSKTVEEEKLEDGDEIVAISVDYEL</sequence>
<dbReference type="SUPFAM" id="SSF54236">
    <property type="entry name" value="Ubiquitin-like"/>
    <property type="match status" value="3"/>
</dbReference>
<dbReference type="Proteomes" id="UP000813463">
    <property type="component" value="Chromosome 6"/>
</dbReference>
<protein>
    <recommendedName>
        <fullName evidence="2">Rad60/SUMO-like domain-containing protein</fullName>
    </recommendedName>
</protein>
<keyword evidence="3" id="KW-1185">Reference proteome</keyword>
<dbReference type="CDD" id="cd01763">
    <property type="entry name" value="Ubl_SUMO_like"/>
    <property type="match status" value="1"/>
</dbReference>
<dbReference type="PANTHER" id="PTHR10562">
    <property type="entry name" value="SMALL UBIQUITIN-RELATED MODIFIER"/>
    <property type="match status" value="1"/>
</dbReference>
<evidence type="ECO:0000313" key="3">
    <source>
        <dbReference type="Proteomes" id="UP000813463"/>
    </source>
</evidence>
<dbReference type="RefSeq" id="XP_021852062.1">
    <property type="nucleotide sequence ID" value="XM_021996370.2"/>
</dbReference>
<proteinExistence type="predicted"/>
<evidence type="ECO:0000313" key="4">
    <source>
        <dbReference type="RefSeq" id="XP_021852062.1"/>
    </source>
</evidence>
<evidence type="ECO:0000259" key="2">
    <source>
        <dbReference type="Pfam" id="PF11976"/>
    </source>
</evidence>
<feature type="domain" description="Rad60/SUMO-like" evidence="2">
    <location>
        <begin position="211"/>
        <end position="272"/>
    </location>
</feature>
<dbReference type="GeneID" id="110791611"/>
<dbReference type="Pfam" id="PF11976">
    <property type="entry name" value="Rad60-SLD"/>
    <property type="match status" value="3"/>
</dbReference>
<dbReference type="GO" id="GO:0031386">
    <property type="term" value="F:protein tag activity"/>
    <property type="evidence" value="ECO:0000318"/>
    <property type="project" value="GO_Central"/>
</dbReference>
<dbReference type="InterPro" id="IPR022617">
    <property type="entry name" value="Rad60/SUMO-like_dom"/>
</dbReference>
<dbReference type="InterPro" id="IPR029071">
    <property type="entry name" value="Ubiquitin-like_domsf"/>
</dbReference>
<reference evidence="4" key="2">
    <citation type="submission" date="2025-08" db="UniProtKB">
        <authorList>
            <consortium name="RefSeq"/>
        </authorList>
    </citation>
    <scope>IDENTIFICATION</scope>
    <source>
        <tissue evidence="4">Leaf</tissue>
    </source>
</reference>
<dbReference type="OrthoDB" id="1090345at2759"/>
<evidence type="ECO:0000256" key="1">
    <source>
        <dbReference type="SAM" id="MobiDB-lite"/>
    </source>
</evidence>